<dbReference type="InterPro" id="IPR032675">
    <property type="entry name" value="LRR_dom_sf"/>
</dbReference>
<gene>
    <name evidence="3" type="ORF">ACM44_14525</name>
</gene>
<dbReference type="InterPro" id="IPR050836">
    <property type="entry name" value="SDS22/Internalin_LRR"/>
</dbReference>
<sequence>MKSKLFLVLLTINFLLYSCQPHKKIYLDQNFTDALYDNKVDLNKNGYFEENELLNVTKLNLTQKNITNISGIEDFKNLKELILNRNYISDFSPLNKLEKLEVLGISQNQNPKEVDLSKIKNLKTLYGGMSNLNDIKLNNQIQLLYLGDNNFTSFDASEYINLESLDLDGCKKLTSVNITNNPKIFQLYFYGTAIKELNISNNKNIKTMYVEPNVKLIKSSGQKEIKPSQSVIQN</sequence>
<dbReference type="PATRIC" id="fig|1304281.5.peg.3163"/>
<dbReference type="SUPFAM" id="SSF52058">
    <property type="entry name" value="L domain-like"/>
    <property type="match status" value="1"/>
</dbReference>
<dbReference type="PANTHER" id="PTHR46652:SF3">
    <property type="entry name" value="LEUCINE-RICH REPEAT-CONTAINING PROTEIN 9"/>
    <property type="match status" value="1"/>
</dbReference>
<evidence type="ECO:0000313" key="3">
    <source>
        <dbReference type="EMBL" id="KMQ69485.1"/>
    </source>
</evidence>
<evidence type="ECO:0000256" key="1">
    <source>
        <dbReference type="ARBA" id="ARBA00022614"/>
    </source>
</evidence>
<dbReference type="RefSeq" id="WP_048500780.1">
    <property type="nucleotide sequence ID" value="NZ_LFNG01000045.1"/>
</dbReference>
<organism evidence="3 4">
    <name type="scientific">Chryseobacterium koreense CCUG 49689</name>
    <dbReference type="NCBI Taxonomy" id="1304281"/>
    <lineage>
        <taxon>Bacteria</taxon>
        <taxon>Pseudomonadati</taxon>
        <taxon>Bacteroidota</taxon>
        <taxon>Flavobacteriia</taxon>
        <taxon>Flavobacteriales</taxon>
        <taxon>Weeksellaceae</taxon>
        <taxon>Chryseobacterium group</taxon>
        <taxon>Chryseobacterium</taxon>
    </lineage>
</organism>
<protein>
    <recommendedName>
        <fullName evidence="5">Leucine-rich repeat-containing protein</fullName>
    </recommendedName>
</protein>
<dbReference type="PROSITE" id="PS51450">
    <property type="entry name" value="LRR"/>
    <property type="match status" value="1"/>
</dbReference>
<dbReference type="PROSITE" id="PS51257">
    <property type="entry name" value="PROKAR_LIPOPROTEIN"/>
    <property type="match status" value="1"/>
</dbReference>
<dbReference type="Proteomes" id="UP000035900">
    <property type="component" value="Unassembled WGS sequence"/>
</dbReference>
<reference evidence="3 4" key="1">
    <citation type="journal article" date="2004" name="Int. J. Syst. Evol. Microbiol.">
        <title>Kaistella koreensis gen. nov., sp. nov., a novel member of the Chryseobacterium-Bergeyella-Riemerella branch.</title>
        <authorList>
            <person name="Kim M.K."/>
            <person name="Im W.T."/>
            <person name="Shin Y.K."/>
            <person name="Lim J.H."/>
            <person name="Kim S.H."/>
            <person name="Lee B.C."/>
            <person name="Park M.Y."/>
            <person name="Lee K.Y."/>
            <person name="Lee S.T."/>
        </authorList>
    </citation>
    <scope>NUCLEOTIDE SEQUENCE [LARGE SCALE GENOMIC DNA]</scope>
    <source>
        <strain evidence="3 4">CCUG 49689</strain>
    </source>
</reference>
<keyword evidence="1" id="KW-0433">Leucine-rich repeat</keyword>
<dbReference type="InterPro" id="IPR001611">
    <property type="entry name" value="Leu-rich_rpt"/>
</dbReference>
<name>A0A0J7LK95_9FLAO</name>
<keyword evidence="4" id="KW-1185">Reference proteome</keyword>
<keyword evidence="2" id="KW-0677">Repeat</keyword>
<accession>A0A0J7LK95</accession>
<evidence type="ECO:0008006" key="5">
    <source>
        <dbReference type="Google" id="ProtNLM"/>
    </source>
</evidence>
<comment type="caution">
    <text evidence="3">The sequence shown here is derived from an EMBL/GenBank/DDBJ whole genome shotgun (WGS) entry which is preliminary data.</text>
</comment>
<dbReference type="EMBL" id="LFNG01000045">
    <property type="protein sequence ID" value="KMQ69485.1"/>
    <property type="molecule type" value="Genomic_DNA"/>
</dbReference>
<dbReference type="Gene3D" id="3.80.10.10">
    <property type="entry name" value="Ribonuclease Inhibitor"/>
    <property type="match status" value="1"/>
</dbReference>
<dbReference type="OrthoDB" id="799291at2"/>
<evidence type="ECO:0000256" key="2">
    <source>
        <dbReference type="ARBA" id="ARBA00022737"/>
    </source>
</evidence>
<proteinExistence type="predicted"/>
<dbReference type="PANTHER" id="PTHR46652">
    <property type="entry name" value="LEUCINE-RICH REPEAT AND IQ DOMAIN-CONTAINING PROTEIN 1-RELATED"/>
    <property type="match status" value="1"/>
</dbReference>
<evidence type="ECO:0000313" key="4">
    <source>
        <dbReference type="Proteomes" id="UP000035900"/>
    </source>
</evidence>
<dbReference type="AlphaFoldDB" id="A0A0J7LK95"/>